<proteinExistence type="predicted"/>
<evidence type="ECO:0000313" key="2">
    <source>
        <dbReference type="Proteomes" id="UP001589838"/>
    </source>
</evidence>
<gene>
    <name evidence="1" type="ORF">ACFFHM_05410</name>
</gene>
<organism evidence="1 2">
    <name type="scientific">Halalkalibacter kiskunsagensis</name>
    <dbReference type="NCBI Taxonomy" id="1548599"/>
    <lineage>
        <taxon>Bacteria</taxon>
        <taxon>Bacillati</taxon>
        <taxon>Bacillota</taxon>
        <taxon>Bacilli</taxon>
        <taxon>Bacillales</taxon>
        <taxon>Bacillaceae</taxon>
        <taxon>Halalkalibacter</taxon>
    </lineage>
</organism>
<comment type="caution">
    <text evidence="1">The sequence shown here is derived from an EMBL/GenBank/DDBJ whole genome shotgun (WGS) entry which is preliminary data.</text>
</comment>
<reference evidence="1 2" key="1">
    <citation type="submission" date="2024-09" db="EMBL/GenBank/DDBJ databases">
        <authorList>
            <person name="Sun Q."/>
            <person name="Mori K."/>
        </authorList>
    </citation>
    <scope>NUCLEOTIDE SEQUENCE [LARGE SCALE GENOMIC DNA]</scope>
    <source>
        <strain evidence="1 2">NCAIM B.02610</strain>
    </source>
</reference>
<accession>A0ABV6KAP5</accession>
<evidence type="ECO:0000313" key="1">
    <source>
        <dbReference type="EMBL" id="MFC0469990.1"/>
    </source>
</evidence>
<keyword evidence="2" id="KW-1185">Reference proteome</keyword>
<protein>
    <recommendedName>
        <fullName evidence="3">Aminodeoxychorismate lyase</fullName>
    </recommendedName>
</protein>
<sequence>MKANSIRSFAIGLIAAATVCGGVYFLGPTETASTQAEEKLSVEEMKTMLASEGYVIQTEDEWQMQLAAIEEAEAAAQEVEEPKEVKEEKEGEEIIIYRTMLTVSPGMTSIDVGEALVRAHIIDSAIEFYNEVEKRGLANELRPGTFDVESEMTLAEVISTIF</sequence>
<name>A0ABV6KAP5_9BACI</name>
<evidence type="ECO:0008006" key="3">
    <source>
        <dbReference type="Google" id="ProtNLM"/>
    </source>
</evidence>
<dbReference type="Gene3D" id="3.30.1490.480">
    <property type="entry name" value="Endolytic murein transglycosylase"/>
    <property type="match status" value="1"/>
</dbReference>
<dbReference type="Proteomes" id="UP001589838">
    <property type="component" value="Unassembled WGS sequence"/>
</dbReference>
<dbReference type="EMBL" id="JBHLUX010000015">
    <property type="protein sequence ID" value="MFC0469990.1"/>
    <property type="molecule type" value="Genomic_DNA"/>
</dbReference>